<keyword evidence="1" id="KW-1185">Reference proteome</keyword>
<dbReference type="RefSeq" id="XP_045155822.1">
    <property type="nucleotide sequence ID" value="XM_045299887.1"/>
</dbReference>
<accession>A0AC55DVP6</accession>
<keyword evidence="2" id="KW-0255">Endonuclease</keyword>
<sequence>MAAPGAGAPPEETLSLWKREQARLKARVVDWDTEAWQRNPDFSGLQRVGGVDVSFVKGDSVNACASLVVLSYPELKVVYEECRMVNLKAPYVSGFLAFREVPFLAEAVQRLQEKEPSLMPQVLLVDGNGVLHQRGFGVACHLGILTDLPCVGVAKKLLQVDGLEKSDQHKEKVRCLRAAGATFPLVGDSGTILGMALKSHDRSINPLYVSVGHKISLETAVHLTHACCRFRIPEPVRQVASLTAPRRRRATPTPCGTPKPLLPRPAPLCQARLTSAPESTFAGTKGSQEPLPWGRRGP</sequence>
<gene>
    <name evidence="2" type="primary">ENDOV</name>
</gene>
<protein>
    <submittedName>
        <fullName evidence="2">Endonuclease V isoform X2</fullName>
    </submittedName>
</protein>
<organism evidence="1 2">
    <name type="scientific">Echinops telfairi</name>
    <name type="common">Lesser hedgehog tenrec</name>
    <dbReference type="NCBI Taxonomy" id="9371"/>
    <lineage>
        <taxon>Eukaryota</taxon>
        <taxon>Metazoa</taxon>
        <taxon>Chordata</taxon>
        <taxon>Craniata</taxon>
        <taxon>Vertebrata</taxon>
        <taxon>Euteleostomi</taxon>
        <taxon>Mammalia</taxon>
        <taxon>Eutheria</taxon>
        <taxon>Afrotheria</taxon>
        <taxon>Tenrecidae</taxon>
        <taxon>Tenrecinae</taxon>
        <taxon>Echinops</taxon>
    </lineage>
</organism>
<reference evidence="2" key="1">
    <citation type="submission" date="2025-08" db="UniProtKB">
        <authorList>
            <consortium name="RefSeq"/>
        </authorList>
    </citation>
    <scope>IDENTIFICATION</scope>
</reference>
<keyword evidence="2" id="KW-0378">Hydrolase</keyword>
<proteinExistence type="predicted"/>
<evidence type="ECO:0000313" key="2">
    <source>
        <dbReference type="RefSeq" id="XP_045155822.1"/>
    </source>
</evidence>
<keyword evidence="2" id="KW-0540">Nuclease</keyword>
<dbReference type="Proteomes" id="UP000694863">
    <property type="component" value="Unplaced"/>
</dbReference>
<evidence type="ECO:0000313" key="1">
    <source>
        <dbReference type="Proteomes" id="UP000694863"/>
    </source>
</evidence>
<name>A0AC55DVP6_ECHTE</name>